<dbReference type="PROSITE" id="PS01131">
    <property type="entry name" value="RRNA_A_DIMETH"/>
    <property type="match status" value="1"/>
</dbReference>
<dbReference type="PANTHER" id="PTHR11727">
    <property type="entry name" value="DIMETHYLADENOSINE TRANSFERASE"/>
    <property type="match status" value="1"/>
</dbReference>
<evidence type="ECO:0000256" key="1">
    <source>
        <dbReference type="ARBA" id="ARBA00022490"/>
    </source>
</evidence>
<keyword evidence="2 7" id="KW-0698">rRNA processing</keyword>
<dbReference type="InterPro" id="IPR020598">
    <property type="entry name" value="rRNA_Ade_methylase_Trfase_N"/>
</dbReference>
<evidence type="ECO:0000256" key="5">
    <source>
        <dbReference type="ARBA" id="ARBA00022691"/>
    </source>
</evidence>
<dbReference type="HAMAP" id="MF_00607">
    <property type="entry name" value="16SrRNA_methyltr_A"/>
    <property type="match status" value="1"/>
</dbReference>
<feature type="binding site" evidence="7 8">
    <location>
        <position position="23"/>
    </location>
    <ligand>
        <name>S-adenosyl-L-methionine</name>
        <dbReference type="ChEBI" id="CHEBI:59789"/>
    </ligand>
</feature>
<dbReference type="AlphaFoldDB" id="A0A1F8EE89"/>
<dbReference type="InterPro" id="IPR001737">
    <property type="entry name" value="KsgA/Erm"/>
</dbReference>
<dbReference type="SUPFAM" id="SSF53335">
    <property type="entry name" value="S-adenosyl-L-methionine-dependent methyltransferases"/>
    <property type="match status" value="1"/>
</dbReference>
<comment type="catalytic activity">
    <reaction evidence="7">
        <text>adenosine(1518)/adenosine(1519) in 16S rRNA + 4 S-adenosyl-L-methionine = N(6)-dimethyladenosine(1518)/N(6)-dimethyladenosine(1519) in 16S rRNA + 4 S-adenosyl-L-homocysteine + 4 H(+)</text>
        <dbReference type="Rhea" id="RHEA:19609"/>
        <dbReference type="Rhea" id="RHEA-COMP:10232"/>
        <dbReference type="Rhea" id="RHEA-COMP:10233"/>
        <dbReference type="ChEBI" id="CHEBI:15378"/>
        <dbReference type="ChEBI" id="CHEBI:57856"/>
        <dbReference type="ChEBI" id="CHEBI:59789"/>
        <dbReference type="ChEBI" id="CHEBI:74411"/>
        <dbReference type="ChEBI" id="CHEBI:74493"/>
        <dbReference type="EC" id="2.1.1.182"/>
    </reaction>
</comment>
<keyword evidence="3 7" id="KW-0489">Methyltransferase</keyword>
<evidence type="ECO:0000256" key="3">
    <source>
        <dbReference type="ARBA" id="ARBA00022603"/>
    </source>
</evidence>
<name>A0A1F8EE89_9BACT</name>
<dbReference type="SMART" id="SM00650">
    <property type="entry name" value="rADc"/>
    <property type="match status" value="1"/>
</dbReference>
<comment type="function">
    <text evidence="7">Specifically dimethylates two adjacent adenosines (A1518 and A1519) in the loop of a conserved hairpin near the 3'-end of 16S rRNA in the 30S particle. May play a critical role in biogenesis of 30S subunits.</text>
</comment>
<dbReference type="Gene3D" id="1.10.8.100">
    <property type="entry name" value="Ribosomal RNA adenine dimethylase-like, domain 2"/>
    <property type="match status" value="1"/>
</dbReference>
<evidence type="ECO:0000256" key="7">
    <source>
        <dbReference type="HAMAP-Rule" id="MF_00607"/>
    </source>
</evidence>
<sequence length="277" mass="31915">MNKINKYNGFRKQGFWKKELGQNLLINPRIINKIILAAEIAKNDLVIEVGPGTGNLTKKLAEKAGKVIAIEKDSRLIPSLKETFKDYSSVKIIEGDILKLNIETLIENYKLKIENSRYKVVANIPYYITSNLLRTIFEKWPRPELIVLTVQKEVAQRIMAKPPHMNLLALSVQYYSKPEIISYISKNNFRPVPKVDSAIIRLKPKHEARSTKHEKALFDLMRIGFSEKRKQLASVLLKKLKIDKNEIIKTFQKLGISPTARAENLSLEEWKNLGLYF</sequence>
<dbReference type="InterPro" id="IPR029063">
    <property type="entry name" value="SAM-dependent_MTases_sf"/>
</dbReference>
<dbReference type="InterPro" id="IPR023165">
    <property type="entry name" value="rRNA_Ade_diMease-like_C"/>
</dbReference>
<feature type="binding site" evidence="7 8">
    <location>
        <position position="71"/>
    </location>
    <ligand>
        <name>S-adenosyl-L-methionine</name>
        <dbReference type="ChEBI" id="CHEBI:59789"/>
    </ligand>
</feature>
<evidence type="ECO:0000259" key="9">
    <source>
        <dbReference type="SMART" id="SM00650"/>
    </source>
</evidence>
<dbReference type="NCBIfam" id="TIGR00755">
    <property type="entry name" value="ksgA"/>
    <property type="match status" value="1"/>
</dbReference>
<accession>A0A1F8EE89</accession>
<dbReference type="Pfam" id="PF00398">
    <property type="entry name" value="RrnaAD"/>
    <property type="match status" value="1"/>
</dbReference>
<reference evidence="10 11" key="1">
    <citation type="journal article" date="2016" name="Nat. Commun.">
        <title>Thousands of microbial genomes shed light on interconnected biogeochemical processes in an aquifer system.</title>
        <authorList>
            <person name="Anantharaman K."/>
            <person name="Brown C.T."/>
            <person name="Hug L.A."/>
            <person name="Sharon I."/>
            <person name="Castelle C.J."/>
            <person name="Probst A.J."/>
            <person name="Thomas B.C."/>
            <person name="Singh A."/>
            <person name="Wilkins M.J."/>
            <person name="Karaoz U."/>
            <person name="Brodie E.L."/>
            <person name="Williams K.H."/>
            <person name="Hubbard S.S."/>
            <person name="Banfield J.F."/>
        </authorList>
    </citation>
    <scope>NUCLEOTIDE SEQUENCE [LARGE SCALE GENOMIC DNA]</scope>
</reference>
<evidence type="ECO:0000256" key="6">
    <source>
        <dbReference type="ARBA" id="ARBA00022884"/>
    </source>
</evidence>
<feature type="binding site" evidence="7 8">
    <location>
        <position position="96"/>
    </location>
    <ligand>
        <name>S-adenosyl-L-methionine</name>
        <dbReference type="ChEBI" id="CHEBI:59789"/>
    </ligand>
</feature>
<organism evidence="10 11">
    <name type="scientific">Candidatus Yanofskybacteria bacterium RIFCSPHIGHO2_01_FULL_39_8b</name>
    <dbReference type="NCBI Taxonomy" id="1802659"/>
    <lineage>
        <taxon>Bacteria</taxon>
        <taxon>Candidatus Yanofskyibacteriota</taxon>
    </lineage>
</organism>
<feature type="binding site" evidence="7 8">
    <location>
        <position position="50"/>
    </location>
    <ligand>
        <name>S-adenosyl-L-methionine</name>
        <dbReference type="ChEBI" id="CHEBI:59789"/>
    </ligand>
</feature>
<comment type="subcellular location">
    <subcellularLocation>
        <location evidence="7">Cytoplasm</location>
    </subcellularLocation>
</comment>
<dbReference type="CDD" id="cd02440">
    <property type="entry name" value="AdoMet_MTases"/>
    <property type="match status" value="1"/>
</dbReference>
<gene>
    <name evidence="7" type="primary">rsmA</name>
    <name evidence="7" type="synonym">ksgA</name>
    <name evidence="10" type="ORF">A2817_00280</name>
</gene>
<feature type="binding site" evidence="7 8">
    <location>
        <position position="123"/>
    </location>
    <ligand>
        <name>S-adenosyl-L-methionine</name>
        <dbReference type="ChEBI" id="CHEBI:59789"/>
    </ligand>
</feature>
<comment type="caution">
    <text evidence="10">The sequence shown here is derived from an EMBL/GenBank/DDBJ whole genome shotgun (WGS) entry which is preliminary data.</text>
</comment>
<dbReference type="Gene3D" id="3.40.50.150">
    <property type="entry name" value="Vaccinia Virus protein VP39"/>
    <property type="match status" value="1"/>
</dbReference>
<comment type="similarity">
    <text evidence="7">Belongs to the class I-like SAM-binding methyltransferase superfamily. rRNA adenine N(6)-methyltransferase family. RsmA subfamily.</text>
</comment>
<evidence type="ECO:0000256" key="4">
    <source>
        <dbReference type="ARBA" id="ARBA00022679"/>
    </source>
</evidence>
<keyword evidence="4 7" id="KW-0808">Transferase</keyword>
<evidence type="ECO:0000313" key="11">
    <source>
        <dbReference type="Proteomes" id="UP000177594"/>
    </source>
</evidence>
<dbReference type="PROSITE" id="PS51689">
    <property type="entry name" value="SAM_RNA_A_N6_MT"/>
    <property type="match status" value="1"/>
</dbReference>
<dbReference type="GO" id="GO:0052908">
    <property type="term" value="F:16S rRNA (adenine(1518)-N(6)/adenine(1519)-N(6))-dimethyltransferase activity"/>
    <property type="evidence" value="ECO:0007669"/>
    <property type="project" value="UniProtKB-EC"/>
</dbReference>
<dbReference type="EMBL" id="MGIZ01000027">
    <property type="protein sequence ID" value="OGM99122.1"/>
    <property type="molecule type" value="Genomic_DNA"/>
</dbReference>
<feature type="binding site" evidence="7 8">
    <location>
        <position position="25"/>
    </location>
    <ligand>
        <name>S-adenosyl-L-methionine</name>
        <dbReference type="ChEBI" id="CHEBI:59789"/>
    </ligand>
</feature>
<evidence type="ECO:0000256" key="8">
    <source>
        <dbReference type="PROSITE-ProRule" id="PRU01026"/>
    </source>
</evidence>
<dbReference type="GO" id="GO:0005829">
    <property type="term" value="C:cytosol"/>
    <property type="evidence" value="ECO:0007669"/>
    <property type="project" value="TreeGrafter"/>
</dbReference>
<protein>
    <recommendedName>
        <fullName evidence="7">Ribosomal RNA small subunit methyltransferase A</fullName>
        <ecNumber evidence="7">2.1.1.182</ecNumber>
    </recommendedName>
    <alternativeName>
        <fullName evidence="7">16S rRNA (adenine(1518)-N(6)/adenine(1519)-N(6))-dimethyltransferase</fullName>
    </alternativeName>
    <alternativeName>
        <fullName evidence="7">16S rRNA dimethyladenosine transferase</fullName>
    </alternativeName>
    <alternativeName>
        <fullName evidence="7">16S rRNA dimethylase</fullName>
    </alternativeName>
    <alternativeName>
        <fullName evidence="7">S-adenosylmethionine-6-N', N'-adenosyl(rRNA) dimethyltransferase</fullName>
    </alternativeName>
</protein>
<dbReference type="GO" id="GO:0003723">
    <property type="term" value="F:RNA binding"/>
    <property type="evidence" value="ECO:0007669"/>
    <property type="project" value="UniProtKB-UniRule"/>
</dbReference>
<dbReference type="PANTHER" id="PTHR11727:SF7">
    <property type="entry name" value="DIMETHYLADENOSINE TRANSFERASE-RELATED"/>
    <property type="match status" value="1"/>
</dbReference>
<keyword evidence="5 7" id="KW-0949">S-adenosyl-L-methionine</keyword>
<evidence type="ECO:0000313" key="10">
    <source>
        <dbReference type="EMBL" id="OGM99122.1"/>
    </source>
</evidence>
<dbReference type="Proteomes" id="UP000177594">
    <property type="component" value="Unassembled WGS sequence"/>
</dbReference>
<proteinExistence type="inferred from homology"/>
<feature type="domain" description="Ribosomal RNA adenine methylase transferase N-terminal" evidence="9">
    <location>
        <begin position="30"/>
        <end position="206"/>
    </location>
</feature>
<dbReference type="InterPro" id="IPR011530">
    <property type="entry name" value="rRNA_adenine_dimethylase"/>
</dbReference>
<keyword evidence="6 7" id="KW-0694">RNA-binding</keyword>
<dbReference type="InterPro" id="IPR020596">
    <property type="entry name" value="rRNA_Ade_Mease_Trfase_CS"/>
</dbReference>
<evidence type="ECO:0000256" key="2">
    <source>
        <dbReference type="ARBA" id="ARBA00022552"/>
    </source>
</evidence>
<dbReference type="EC" id="2.1.1.182" evidence="7"/>
<keyword evidence="1 7" id="KW-0963">Cytoplasm</keyword>